<dbReference type="EMBL" id="CVRI01000013">
    <property type="protein sequence ID" value="CRK89531.1"/>
    <property type="molecule type" value="Genomic_DNA"/>
</dbReference>
<organism evidence="1 2">
    <name type="scientific">Clunio marinus</name>
    <dbReference type="NCBI Taxonomy" id="568069"/>
    <lineage>
        <taxon>Eukaryota</taxon>
        <taxon>Metazoa</taxon>
        <taxon>Ecdysozoa</taxon>
        <taxon>Arthropoda</taxon>
        <taxon>Hexapoda</taxon>
        <taxon>Insecta</taxon>
        <taxon>Pterygota</taxon>
        <taxon>Neoptera</taxon>
        <taxon>Endopterygota</taxon>
        <taxon>Diptera</taxon>
        <taxon>Nematocera</taxon>
        <taxon>Chironomoidea</taxon>
        <taxon>Chironomidae</taxon>
        <taxon>Clunio</taxon>
    </lineage>
</organism>
<dbReference type="AlphaFoldDB" id="A0A1J1HNK0"/>
<accession>A0A1J1HNK0</accession>
<gene>
    <name evidence="1" type="ORF">CLUMA_CG003349</name>
</gene>
<dbReference type="Proteomes" id="UP000183832">
    <property type="component" value="Unassembled WGS sequence"/>
</dbReference>
<reference evidence="1 2" key="1">
    <citation type="submission" date="2015-04" db="EMBL/GenBank/DDBJ databases">
        <authorList>
            <person name="Syromyatnikov M.Y."/>
            <person name="Popov V.N."/>
        </authorList>
    </citation>
    <scope>NUCLEOTIDE SEQUENCE [LARGE SCALE GENOMIC DNA]</scope>
</reference>
<evidence type="ECO:0000313" key="2">
    <source>
        <dbReference type="Proteomes" id="UP000183832"/>
    </source>
</evidence>
<name>A0A1J1HNK0_9DIPT</name>
<evidence type="ECO:0000313" key="1">
    <source>
        <dbReference type="EMBL" id="CRK89531.1"/>
    </source>
</evidence>
<protein>
    <submittedName>
        <fullName evidence="1">CLUMA_CG003349, isoform A</fullName>
    </submittedName>
</protein>
<keyword evidence="2" id="KW-1185">Reference proteome</keyword>
<sequence length="74" mass="8910">MIHFSVKIGLKSFHALASGNDLPKKQMKRFNKFYLIFFENLQIESIYVRVLHFRIERLTLQRTPEAFIQSHHYS</sequence>
<proteinExistence type="predicted"/>